<keyword evidence="10" id="KW-1133">Transmembrane helix</keyword>
<dbReference type="GO" id="GO:0016020">
    <property type="term" value="C:membrane"/>
    <property type="evidence" value="ECO:0007669"/>
    <property type="project" value="UniProtKB-SubCell"/>
</dbReference>
<dbReference type="InterPro" id="IPR003995">
    <property type="entry name" value="RTX_toxin_determinant-A"/>
</dbReference>
<keyword evidence="4" id="KW-0800">Toxin</keyword>
<evidence type="ECO:0000256" key="7">
    <source>
        <dbReference type="ARBA" id="ARBA00023026"/>
    </source>
</evidence>
<dbReference type="GO" id="GO:0090729">
    <property type="term" value="F:toxin activity"/>
    <property type="evidence" value="ECO:0007669"/>
    <property type="project" value="UniProtKB-KW"/>
</dbReference>
<feature type="region of interest" description="Disordered" evidence="9">
    <location>
        <begin position="655"/>
        <end position="710"/>
    </location>
</feature>
<dbReference type="GO" id="GO:0005576">
    <property type="term" value="C:extracellular region"/>
    <property type="evidence" value="ECO:0007669"/>
    <property type="project" value="UniProtKB-SubCell"/>
</dbReference>
<evidence type="ECO:0000313" key="12">
    <source>
        <dbReference type="EMBL" id="QJY38025.1"/>
    </source>
</evidence>
<dbReference type="Gene3D" id="2.150.10.10">
    <property type="entry name" value="Serralysin-like metalloprotease, C-terminal"/>
    <property type="match status" value="6"/>
</dbReference>
<dbReference type="PANTHER" id="PTHR38340:SF1">
    <property type="entry name" value="S-LAYER PROTEIN"/>
    <property type="match status" value="1"/>
</dbReference>
<dbReference type="RefSeq" id="WP_171802446.1">
    <property type="nucleotide sequence ID" value="NZ_CP053542.1"/>
</dbReference>
<keyword evidence="7" id="KW-0843">Virulence</keyword>
<dbReference type="PANTHER" id="PTHR38340">
    <property type="entry name" value="S-LAYER PROTEIN"/>
    <property type="match status" value="1"/>
</dbReference>
<evidence type="ECO:0000256" key="9">
    <source>
        <dbReference type="SAM" id="MobiDB-lite"/>
    </source>
</evidence>
<feature type="domain" description="Haemolysin-type calcium binding-related" evidence="11">
    <location>
        <begin position="1469"/>
        <end position="1502"/>
    </location>
</feature>
<feature type="domain" description="Haemolysin-type calcium binding-related" evidence="11">
    <location>
        <begin position="1234"/>
        <end position="1267"/>
    </location>
</feature>
<evidence type="ECO:0000256" key="6">
    <source>
        <dbReference type="ARBA" id="ARBA00022837"/>
    </source>
</evidence>
<feature type="compositionally biased region" description="Polar residues" evidence="9">
    <location>
        <begin position="684"/>
        <end position="698"/>
    </location>
</feature>
<evidence type="ECO:0000256" key="3">
    <source>
        <dbReference type="ARBA" id="ARBA00022525"/>
    </source>
</evidence>
<evidence type="ECO:0000259" key="11">
    <source>
        <dbReference type="Pfam" id="PF06594"/>
    </source>
</evidence>
<dbReference type="Pfam" id="PF06594">
    <property type="entry name" value="HCBP_related"/>
    <property type="match status" value="4"/>
</dbReference>
<dbReference type="PRINTS" id="PR01488">
    <property type="entry name" value="RTXTOXINA"/>
</dbReference>
<evidence type="ECO:0000256" key="5">
    <source>
        <dbReference type="ARBA" id="ARBA00022737"/>
    </source>
</evidence>
<protein>
    <recommendedName>
        <fullName evidence="11">Haemolysin-type calcium binding-related domain-containing protein</fullName>
    </recommendedName>
</protein>
<keyword evidence="5" id="KW-0677">Repeat</keyword>
<dbReference type="InterPro" id="IPR028974">
    <property type="entry name" value="TSP_type-3_rpt"/>
</dbReference>
<dbReference type="InterPro" id="IPR011049">
    <property type="entry name" value="Serralysin-like_metalloprot_C"/>
</dbReference>
<feature type="domain" description="Haemolysin-type calcium binding-related" evidence="11">
    <location>
        <begin position="800"/>
        <end position="833"/>
    </location>
</feature>
<dbReference type="InterPro" id="IPR050557">
    <property type="entry name" value="RTX_toxin/Mannuronan_C5-epim"/>
</dbReference>
<dbReference type="SUPFAM" id="SSF103647">
    <property type="entry name" value="TSP type-3 repeat"/>
    <property type="match status" value="1"/>
</dbReference>
<dbReference type="InterPro" id="IPR001343">
    <property type="entry name" value="Hemolysn_Ca-bd"/>
</dbReference>
<organism evidence="12 13">
    <name type="scientific">Vibrio europaeus</name>
    <dbReference type="NCBI Taxonomy" id="300876"/>
    <lineage>
        <taxon>Bacteria</taxon>
        <taxon>Pseudomonadati</taxon>
        <taxon>Pseudomonadota</taxon>
        <taxon>Gammaproteobacteria</taxon>
        <taxon>Vibrionales</taxon>
        <taxon>Vibrionaceae</taxon>
        <taxon>Vibrio</taxon>
        <taxon>Vibrio oreintalis group</taxon>
    </lineage>
</organism>
<comment type="subcellular location">
    <subcellularLocation>
        <location evidence="1">Membrane</location>
    </subcellularLocation>
    <subcellularLocation>
        <location evidence="2">Secreted</location>
    </subcellularLocation>
</comment>
<feature type="domain" description="Haemolysin-type calcium binding-related" evidence="11">
    <location>
        <begin position="1017"/>
        <end position="1050"/>
    </location>
</feature>
<dbReference type="PRINTS" id="PR00313">
    <property type="entry name" value="CABNDNGRPT"/>
</dbReference>
<dbReference type="Pfam" id="PF00353">
    <property type="entry name" value="HemolysinCabind"/>
    <property type="match status" value="13"/>
</dbReference>
<keyword evidence="8 10" id="KW-0472">Membrane</keyword>
<evidence type="ECO:0000256" key="2">
    <source>
        <dbReference type="ARBA" id="ARBA00004613"/>
    </source>
</evidence>
<keyword evidence="6" id="KW-0106">Calcium</keyword>
<evidence type="ECO:0000256" key="10">
    <source>
        <dbReference type="SAM" id="Phobius"/>
    </source>
</evidence>
<feature type="transmembrane region" description="Helical" evidence="10">
    <location>
        <begin position="143"/>
        <end position="163"/>
    </location>
</feature>
<feature type="compositionally biased region" description="Polar residues" evidence="9">
    <location>
        <begin position="1118"/>
        <end position="1132"/>
    </location>
</feature>
<feature type="compositionally biased region" description="Polar residues" evidence="9">
    <location>
        <begin position="1353"/>
        <end position="1367"/>
    </location>
</feature>
<evidence type="ECO:0000313" key="13">
    <source>
        <dbReference type="Proteomes" id="UP000501443"/>
    </source>
</evidence>
<feature type="region of interest" description="Disordered" evidence="9">
    <location>
        <begin position="1086"/>
        <end position="1144"/>
    </location>
</feature>
<feature type="region of interest" description="Disordered" evidence="9">
    <location>
        <begin position="1334"/>
        <end position="1379"/>
    </location>
</feature>
<feature type="region of interest" description="Disordered" evidence="9">
    <location>
        <begin position="869"/>
        <end position="927"/>
    </location>
</feature>
<accession>A0AAE7AWW9</accession>
<sequence length="1573" mass="168104">MTVGYEQYLKDLESYSESGGELYGFEGAFKDFNEVIDLVEERGTQVLSDIANDIGSVGGLSAGAAGIAQALGSVLSQSEDSSDLTDVISKITNSRKFEIPHGMSKVISNNYVGAAAISAYALNEFRENGDANAAAKTIVDSAIAAPVGVATGAIVLPLLTAIAGTVASPFALGAIAGLAAALAGAYVVRELNEQGFLDPLYGATENAIAELFGWQPAPPPHRDPLILDLDGNGVSLTESTYFDHNGNGIANRTQWVSSTDGFLVLDRDGNGTIDSGRELFGDNTLDANGNVASDGYAALKAFDSNGDDVINQKDQVFDQLKVWVDANSDGVSQENELKTLKSLGVESIDLTHDNLHSQYHDASGKSHQTQSVNLDVNNFDRRFVESLAVPESFSSLPDMRGTGTVRDLHEAMTLSGQLSGQIAQFSSSSSRDEQVELSEKILFSWAKTSQYYDEHIPVFSGPEIDKVYAIEAFYGDKVPWAVSFGTNGAALALPTGMINNAYDSLVKMIYFELASQTRLKDYYGALTLSSDESGLSLSLEGALELFSSRTLNPTLIADAMDFMSAMSSASNSDLTGFYTFVSDALYGFTDADIGELQAAMDFNGIALTNAEEITKVTFNDGAITFTEGSTSTEITGGSGADVLSGTSLDDVIHTGSGNDEVHGGVGDDTLHGQDGNDQLFGDQGNDTLTVSGRGSNSLDGGEGDDTLTVSNNTDYRYQRDVLSHARNTLAGGKGNDRLEGHAGAETYLFNRGDGQDTIRDYDHRINSSSDGWNKTDRIVLGEGIRLEELSLRRDGNHMVLVIGGLESGDSITIENAYTDKRYRIEEIELADGSRVAPYSLPLFATAGDDVVQGSGYAEKVELQAGDDVVHAGSGNDEVHGGLGDDTLHGQDGNDQLFGDQGNDTLTVSGRGSNSLDGGEGDDTLTVSNNTDYRYQRDVLSHARNTLAGGKGNDRLEGHAGAETYLFNRGDGQDTIRDYDHRINSSSDGWNKTDRIVLGEGIRLEELSLRRDGNHMVLVIGGLESGDSITIENAYTDKRYRIEEIELADGSRVAPYSLPLFATAGDDVVQGSGYAEKVELQAGDDVVHAGSGNDEVHGGLGDDTLHGQDGNDQLFGDQGNDTLTVSGRGSNSLDGGEGDDTLTVSNNTDYRYQRDVLSHARNTLAGGKGNDRLVGHAGAETYLFNRGDGQDTIRDYDHRINSSSEGWNKTDRIVLGEGIRLEELSLRRDGNHMVLVIGGLESGDSITIENAYTDKRYRIEEIELADGSSVAPYSLPLIATAGDDVVQGSGYAETLDLQAGNDTFHAEGGDDRVQAGLGNDVVHAGSGNDEVHGGLGDDTLHGQDGNDQLFGDQGNDTLTVSGRGSNSLDGGEGDDTLTVSNNTDYRYQRDVLSHARNTLAGGKGNDRLEGHAGAETYLFNRGDGQDTIRDYDHRINSSSDGWNKTDRIVLGEGIRLEELSLRRDGNHMVLVIGGLESGDSITIENAYTDKRYRIEEIELADGSRVAPYSLPLFATAGDDVVQGSGYAEKVVCKRVTMWCMRAQAMTKCMGAWATTRCMARMAMISCLVTKVTTR</sequence>
<keyword evidence="10" id="KW-0812">Transmembrane</keyword>
<dbReference type="Proteomes" id="UP000501443">
    <property type="component" value="Plasmid pveu"/>
</dbReference>
<geneLocation type="plasmid" evidence="13">
    <name>pveu</name>
</geneLocation>
<feature type="compositionally biased region" description="Polar residues" evidence="9">
    <location>
        <begin position="901"/>
        <end position="915"/>
    </location>
</feature>
<dbReference type="InterPro" id="IPR010566">
    <property type="entry name" value="Haemolys_ca-bd"/>
</dbReference>
<keyword evidence="12" id="KW-0614">Plasmid</keyword>
<keyword evidence="3" id="KW-0964">Secreted</keyword>
<dbReference type="GO" id="GO:0005509">
    <property type="term" value="F:calcium ion binding"/>
    <property type="evidence" value="ECO:0007669"/>
    <property type="project" value="InterPro"/>
</dbReference>
<gene>
    <name evidence="12" type="ORF">HOO69_15675</name>
</gene>
<evidence type="ECO:0000256" key="4">
    <source>
        <dbReference type="ARBA" id="ARBA00022656"/>
    </source>
</evidence>
<proteinExistence type="predicted"/>
<reference evidence="12 13" key="1">
    <citation type="submission" date="2020-05" db="EMBL/GenBank/DDBJ databases">
        <title>First description outside Europe of the emergent pathogen for shellfish aquaculture Vibrio europaeus.</title>
        <authorList>
            <person name="Dubert J."/>
            <person name="Rojas R."/>
        </authorList>
    </citation>
    <scope>NUCLEOTIDE SEQUENCE [LARGE SCALE GENOMIC DNA]</scope>
    <source>
        <strain evidence="12 13">NPI-1</strain>
        <plasmid evidence="13">pveu</plasmid>
    </source>
</reference>
<evidence type="ECO:0000256" key="8">
    <source>
        <dbReference type="ARBA" id="ARBA00023136"/>
    </source>
</evidence>
<feature type="transmembrane region" description="Helical" evidence="10">
    <location>
        <begin position="170"/>
        <end position="188"/>
    </location>
</feature>
<dbReference type="SUPFAM" id="SSF51120">
    <property type="entry name" value="beta-Roll"/>
    <property type="match status" value="5"/>
</dbReference>
<evidence type="ECO:0000256" key="1">
    <source>
        <dbReference type="ARBA" id="ARBA00004370"/>
    </source>
</evidence>
<name>A0AAE7AWW9_9VIBR</name>
<dbReference type="EMBL" id="CP053542">
    <property type="protein sequence ID" value="QJY38025.1"/>
    <property type="molecule type" value="Genomic_DNA"/>
</dbReference>